<accession>A0A815H3F5</accession>
<proteinExistence type="predicted"/>
<reference evidence="2" key="1">
    <citation type="submission" date="2021-02" db="EMBL/GenBank/DDBJ databases">
        <authorList>
            <person name="Nowell W R."/>
        </authorList>
    </citation>
    <scope>NUCLEOTIDE SEQUENCE</scope>
</reference>
<dbReference type="Gene3D" id="3.40.50.150">
    <property type="entry name" value="Vaccinia Virus protein VP39"/>
    <property type="match status" value="1"/>
</dbReference>
<evidence type="ECO:0000313" key="1">
    <source>
        <dbReference type="EMBL" id="CAF1259418.1"/>
    </source>
</evidence>
<dbReference type="Proteomes" id="UP000663877">
    <property type="component" value="Unassembled WGS sequence"/>
</dbReference>
<dbReference type="InterPro" id="IPR029063">
    <property type="entry name" value="SAM-dependent_MTases_sf"/>
</dbReference>
<dbReference type="SUPFAM" id="SSF53335">
    <property type="entry name" value="S-adenosyl-L-methionine-dependent methyltransferases"/>
    <property type="match status" value="1"/>
</dbReference>
<evidence type="ECO:0000313" key="2">
    <source>
        <dbReference type="EMBL" id="CAF1345802.1"/>
    </source>
</evidence>
<sequence length="151" mass="17588">MELFDIIFSSNHLLENQDLTNYLIDLRRLLVPNGLLLLLELVHIPLYFDLIFAFKQNEELLCGILSRILQTIQKLSYFYPFVYVLTNNAQFNNDSNLNIIPSPFIGLARSLITEYERNRLKPIDLQTSLNNELIFIHTLIEYMNNSSCSSS</sequence>
<comment type="caution">
    <text evidence="2">The sequence shown here is derived from an EMBL/GenBank/DDBJ whole genome shotgun (WGS) entry which is preliminary data.</text>
</comment>
<keyword evidence="3" id="KW-1185">Reference proteome</keyword>
<dbReference type="AlphaFoldDB" id="A0A815H3F5"/>
<dbReference type="EMBL" id="CAJNOI010000370">
    <property type="protein sequence ID" value="CAF1259418.1"/>
    <property type="molecule type" value="Genomic_DNA"/>
</dbReference>
<dbReference type="EMBL" id="CAJNOM010000311">
    <property type="protein sequence ID" value="CAF1345802.1"/>
    <property type="molecule type" value="Genomic_DNA"/>
</dbReference>
<evidence type="ECO:0000313" key="3">
    <source>
        <dbReference type="Proteomes" id="UP000663832"/>
    </source>
</evidence>
<dbReference type="OrthoDB" id="10093375at2759"/>
<organism evidence="2 3">
    <name type="scientific">Adineta steineri</name>
    <dbReference type="NCBI Taxonomy" id="433720"/>
    <lineage>
        <taxon>Eukaryota</taxon>
        <taxon>Metazoa</taxon>
        <taxon>Spiralia</taxon>
        <taxon>Gnathifera</taxon>
        <taxon>Rotifera</taxon>
        <taxon>Eurotatoria</taxon>
        <taxon>Bdelloidea</taxon>
        <taxon>Adinetida</taxon>
        <taxon>Adinetidae</taxon>
        <taxon>Adineta</taxon>
    </lineage>
</organism>
<gene>
    <name evidence="1" type="ORF">BJG266_LOCUS30039</name>
    <name evidence="2" type="ORF">QVE165_LOCUS33699</name>
</gene>
<dbReference type="Proteomes" id="UP000663832">
    <property type="component" value="Unassembled WGS sequence"/>
</dbReference>
<name>A0A815H3F5_9BILA</name>
<protein>
    <submittedName>
        <fullName evidence="2">Uncharacterized protein</fullName>
    </submittedName>
</protein>